<dbReference type="PANTHER" id="PTHR42923">
    <property type="entry name" value="PROTOPORPHYRINOGEN OXIDASE"/>
    <property type="match status" value="1"/>
</dbReference>
<dbReference type="OrthoDB" id="68575at2759"/>
<evidence type="ECO:0000313" key="2">
    <source>
        <dbReference type="EMBL" id="EOA88950.1"/>
    </source>
</evidence>
<dbReference type="AlphaFoldDB" id="R0IVY2"/>
<dbReference type="eggNOG" id="ENOG502SIR2">
    <property type="taxonomic scope" value="Eukaryota"/>
</dbReference>
<reference evidence="2 3" key="2">
    <citation type="journal article" date="2013" name="PLoS Genet.">
        <title>Comparative genome structure, secondary metabolite, and effector coding capacity across Cochliobolus pathogens.</title>
        <authorList>
            <person name="Condon B.J."/>
            <person name="Leng Y."/>
            <person name="Wu D."/>
            <person name="Bushley K.E."/>
            <person name="Ohm R.A."/>
            <person name="Otillar R."/>
            <person name="Martin J."/>
            <person name="Schackwitz W."/>
            <person name="Grimwood J."/>
            <person name="MohdZainudin N."/>
            <person name="Xue C."/>
            <person name="Wang R."/>
            <person name="Manning V.A."/>
            <person name="Dhillon B."/>
            <person name="Tu Z.J."/>
            <person name="Steffenson B.J."/>
            <person name="Salamov A."/>
            <person name="Sun H."/>
            <person name="Lowry S."/>
            <person name="LaButti K."/>
            <person name="Han J."/>
            <person name="Copeland A."/>
            <person name="Lindquist E."/>
            <person name="Barry K."/>
            <person name="Schmutz J."/>
            <person name="Baker S.E."/>
            <person name="Ciuffetti L.M."/>
            <person name="Grigoriev I.V."/>
            <person name="Zhong S."/>
            <person name="Turgeon B.G."/>
        </authorList>
    </citation>
    <scope>NUCLEOTIDE SEQUENCE [LARGE SCALE GENOMIC DNA]</scope>
    <source>
        <strain evidence="3">28A</strain>
    </source>
</reference>
<dbReference type="Gene3D" id="3.30.70.1990">
    <property type="match status" value="1"/>
</dbReference>
<dbReference type="Pfam" id="PF13450">
    <property type="entry name" value="NAD_binding_8"/>
    <property type="match status" value="1"/>
</dbReference>
<dbReference type="InterPro" id="IPR050464">
    <property type="entry name" value="Zeta_carotene_desat/Oxidored"/>
</dbReference>
<dbReference type="GeneID" id="19396980"/>
<name>R0IVY2_EXST2</name>
<dbReference type="HOGENOM" id="CLU_028280_0_0_1"/>
<dbReference type="InterPro" id="IPR036188">
    <property type="entry name" value="FAD/NAD-bd_sf"/>
</dbReference>
<evidence type="ECO:0008006" key="4">
    <source>
        <dbReference type="Google" id="ProtNLM"/>
    </source>
</evidence>
<protein>
    <recommendedName>
        <fullName evidence="4">FAD/NAD(P)-binding domain-containing protein</fullName>
    </recommendedName>
</protein>
<sequence>MFTAHSLVLLALGLDTVVATAPSEIIRDVAIIGGGASGTYAAVRLREDLHKSIVIVETRPNLGGHTSTYRVPGTNASVDYGVQSYLPYGPATDFFARFGIATEPFAGQRLTPINVDVETGKLLAGYTAPSANATNGAFARWLTITQKYQQYLEPGYWDFPAPNAIPADFLMPFEEFAQKNNIEAAVPRIVTISGVGYGGVRELLTLTVFQAFGAALTKDLLSGTLFHPVPNNSLLYERALSLLSSDVLLSSTVTKTVRTPDHFILSVAQGGSGKKYTIKARRILFTAPPTPKNLAPFHPDAKEASAVAKWPQGAEFVGIIKAKCLPEKTSITHLPSAVVPSKQLKIKDWPYSLRLDSTGPAGESLFRVVFGANYTVSAEGLKELVRKSVGDVLREGAVGNATADPAHCDVDFKAVSDHTRPWWPQSAEELRKGFVQDLYSLQGYRNIWYTGYAWGAQYSSTVWAFTDTVLKRMLTDLDRQ</sequence>
<dbReference type="EMBL" id="KB908526">
    <property type="protein sequence ID" value="EOA88950.1"/>
    <property type="molecule type" value="Genomic_DNA"/>
</dbReference>
<proteinExistence type="predicted"/>
<feature type="chain" id="PRO_5004353299" description="FAD/NAD(P)-binding domain-containing protein" evidence="1">
    <location>
        <begin position="20"/>
        <end position="480"/>
    </location>
</feature>
<organism evidence="2 3">
    <name type="scientific">Exserohilum turcicum (strain 28A)</name>
    <name type="common">Northern leaf blight fungus</name>
    <name type="synonym">Setosphaeria turcica</name>
    <dbReference type="NCBI Taxonomy" id="671987"/>
    <lineage>
        <taxon>Eukaryota</taxon>
        <taxon>Fungi</taxon>
        <taxon>Dikarya</taxon>
        <taxon>Ascomycota</taxon>
        <taxon>Pezizomycotina</taxon>
        <taxon>Dothideomycetes</taxon>
        <taxon>Pleosporomycetidae</taxon>
        <taxon>Pleosporales</taxon>
        <taxon>Pleosporineae</taxon>
        <taxon>Pleosporaceae</taxon>
        <taxon>Exserohilum</taxon>
    </lineage>
</organism>
<dbReference type="STRING" id="671987.R0IVY2"/>
<dbReference type="Proteomes" id="UP000016935">
    <property type="component" value="Unassembled WGS sequence"/>
</dbReference>
<feature type="signal peptide" evidence="1">
    <location>
        <begin position="1"/>
        <end position="19"/>
    </location>
</feature>
<evidence type="ECO:0000256" key="1">
    <source>
        <dbReference type="SAM" id="SignalP"/>
    </source>
</evidence>
<dbReference type="GO" id="GO:0016491">
    <property type="term" value="F:oxidoreductase activity"/>
    <property type="evidence" value="ECO:0007669"/>
    <property type="project" value="TreeGrafter"/>
</dbReference>
<dbReference type="SUPFAM" id="SSF51905">
    <property type="entry name" value="FAD/NAD(P)-binding domain"/>
    <property type="match status" value="1"/>
</dbReference>
<dbReference type="RefSeq" id="XP_008023579.1">
    <property type="nucleotide sequence ID" value="XM_008025388.1"/>
</dbReference>
<accession>R0IVY2</accession>
<reference evidence="2 3" key="1">
    <citation type="journal article" date="2012" name="PLoS Pathog.">
        <title>Diverse lifestyles and strategies of plant pathogenesis encoded in the genomes of eighteen Dothideomycetes fungi.</title>
        <authorList>
            <person name="Ohm R.A."/>
            <person name="Feau N."/>
            <person name="Henrissat B."/>
            <person name="Schoch C.L."/>
            <person name="Horwitz B.A."/>
            <person name="Barry K.W."/>
            <person name="Condon B.J."/>
            <person name="Copeland A.C."/>
            <person name="Dhillon B."/>
            <person name="Glaser F."/>
            <person name="Hesse C.N."/>
            <person name="Kosti I."/>
            <person name="LaButti K."/>
            <person name="Lindquist E.A."/>
            <person name="Lucas S."/>
            <person name="Salamov A.A."/>
            <person name="Bradshaw R.E."/>
            <person name="Ciuffetti L."/>
            <person name="Hamelin R.C."/>
            <person name="Kema G.H.J."/>
            <person name="Lawrence C."/>
            <person name="Scott J.A."/>
            <person name="Spatafora J.W."/>
            <person name="Turgeon B.G."/>
            <person name="de Wit P.J.G.M."/>
            <person name="Zhong S."/>
            <person name="Goodwin S.B."/>
            <person name="Grigoriev I.V."/>
        </authorList>
    </citation>
    <scope>NUCLEOTIDE SEQUENCE [LARGE SCALE GENOMIC DNA]</scope>
    <source>
        <strain evidence="3">28A</strain>
    </source>
</reference>
<dbReference type="Gene3D" id="3.50.50.60">
    <property type="entry name" value="FAD/NAD(P)-binding domain"/>
    <property type="match status" value="1"/>
</dbReference>
<dbReference type="Gene3D" id="1.10.405.20">
    <property type="match status" value="1"/>
</dbReference>
<keyword evidence="1" id="KW-0732">Signal</keyword>
<dbReference type="PANTHER" id="PTHR42923:SF26">
    <property type="entry name" value="FMN REDUCTASE LOT6, PUTATIVE (AFU_ORTHOLOGUE AFUA_7G06600)-RELATED"/>
    <property type="match status" value="1"/>
</dbReference>
<keyword evidence="3" id="KW-1185">Reference proteome</keyword>
<gene>
    <name evidence="2" type="ORF">SETTUDRAFT_148528</name>
</gene>
<evidence type="ECO:0000313" key="3">
    <source>
        <dbReference type="Proteomes" id="UP000016935"/>
    </source>
</evidence>